<keyword evidence="3" id="KW-1185">Reference proteome</keyword>
<dbReference type="CDD" id="cd00077">
    <property type="entry name" value="HDc"/>
    <property type="match status" value="1"/>
</dbReference>
<dbReference type="Pfam" id="PF01966">
    <property type="entry name" value="HD"/>
    <property type="match status" value="1"/>
</dbReference>
<dbReference type="InterPro" id="IPR050135">
    <property type="entry name" value="dGTPase-like"/>
</dbReference>
<dbReference type="SUPFAM" id="SSF109604">
    <property type="entry name" value="HD-domain/PDEase-like"/>
    <property type="match status" value="1"/>
</dbReference>
<dbReference type="PANTHER" id="PTHR11373:SF4">
    <property type="entry name" value="DEOXYNUCLEOSIDE TRIPHOSPHATE TRIPHOSPHOHYDROLASE SAMHD1"/>
    <property type="match status" value="1"/>
</dbReference>
<dbReference type="RefSeq" id="WP_343129963.1">
    <property type="nucleotide sequence ID" value="NZ_JBCITK010000001.1"/>
</dbReference>
<dbReference type="PROSITE" id="PS51831">
    <property type="entry name" value="HD"/>
    <property type="match status" value="1"/>
</dbReference>
<evidence type="ECO:0000259" key="1">
    <source>
        <dbReference type="PROSITE" id="PS51831"/>
    </source>
</evidence>
<dbReference type="InterPro" id="IPR003607">
    <property type="entry name" value="HD/PDEase_dom"/>
</dbReference>
<sequence>MQSSYLRRLKHLAHYGAGSFVSSVTHSRLEHTLGVWKLTAHFFPDWNELRAAALLHDIGHLPFSHAIERTLGYNHHELTETYIQSDEIQTLLHKAGLASDQICDLLNKQSPLTGANDVLGLDHLDSFIRDSYMLGELNGSSFDLLSTLSCTDEGISTDAQTAEWILDLILKDHQMMHSPLLKAVDRLLSEAVRLHQLSVGDDVSFLIDAQLTATLLQSSSKKAQNIIHTLLFEPSRIQVSDIFSSEGLHVKKGKVYHRLPLIQGQSMSKSRQAESHTDHLNQLRKEYEITIL</sequence>
<evidence type="ECO:0000313" key="3">
    <source>
        <dbReference type="Proteomes" id="UP001418796"/>
    </source>
</evidence>
<dbReference type="Proteomes" id="UP001418796">
    <property type="component" value="Unassembled WGS sequence"/>
</dbReference>
<dbReference type="PANTHER" id="PTHR11373">
    <property type="entry name" value="DEOXYNUCLEOSIDE TRIPHOSPHATE TRIPHOSPHOHYDROLASE"/>
    <property type="match status" value="1"/>
</dbReference>
<dbReference type="EMBL" id="JBCITK010000001">
    <property type="protein sequence ID" value="MEN0642950.1"/>
    <property type="molecule type" value="Genomic_DNA"/>
</dbReference>
<gene>
    <name evidence="2" type="ORF">MKY91_07300</name>
</gene>
<name>A0ABU9VGB6_9BACI</name>
<organism evidence="2 3">
    <name type="scientific">Alkalicoccobacillus gibsonii</name>
    <dbReference type="NCBI Taxonomy" id="79881"/>
    <lineage>
        <taxon>Bacteria</taxon>
        <taxon>Bacillati</taxon>
        <taxon>Bacillota</taxon>
        <taxon>Bacilli</taxon>
        <taxon>Bacillales</taxon>
        <taxon>Bacillaceae</taxon>
        <taxon>Alkalicoccobacillus</taxon>
    </lineage>
</organism>
<dbReference type="Gene3D" id="1.10.3210.10">
    <property type="entry name" value="Hypothetical protein af1432"/>
    <property type="match status" value="1"/>
</dbReference>
<proteinExistence type="predicted"/>
<dbReference type="InterPro" id="IPR006674">
    <property type="entry name" value="HD_domain"/>
</dbReference>
<protein>
    <submittedName>
        <fullName evidence="2">HD domain-containing protein</fullName>
    </submittedName>
</protein>
<accession>A0ABU9VGB6</accession>
<evidence type="ECO:0000313" key="2">
    <source>
        <dbReference type="EMBL" id="MEN0642950.1"/>
    </source>
</evidence>
<comment type="caution">
    <text evidence="2">The sequence shown here is derived from an EMBL/GenBank/DDBJ whole genome shotgun (WGS) entry which is preliminary data.</text>
</comment>
<dbReference type="SMART" id="SM00471">
    <property type="entry name" value="HDc"/>
    <property type="match status" value="1"/>
</dbReference>
<reference evidence="2 3" key="1">
    <citation type="submission" date="2024-03" db="EMBL/GenBank/DDBJ databases">
        <title>Bacilli Hybrid Assemblies.</title>
        <authorList>
            <person name="Kovac J."/>
        </authorList>
    </citation>
    <scope>NUCLEOTIDE SEQUENCE [LARGE SCALE GENOMIC DNA]</scope>
    <source>
        <strain evidence="2 3">FSL R7-0666</strain>
    </source>
</reference>
<feature type="domain" description="HD" evidence="1">
    <location>
        <begin position="28"/>
        <end position="127"/>
    </location>
</feature>